<dbReference type="Gene3D" id="1.20.1300.10">
    <property type="entry name" value="Fumarate reductase/succinate dehydrogenase, transmembrane subunit"/>
    <property type="match status" value="1"/>
</dbReference>
<reference evidence="12 13" key="1">
    <citation type="journal article" date="2013" name="BMC Genomics">
        <title>High quality de novo sequencing and assembly of the Saccharomyces arboricolus genome.</title>
        <authorList>
            <person name="Liti G."/>
            <person name="Nguyen Ba A.N."/>
            <person name="Blythe M."/>
            <person name="Mueller C.A."/>
            <person name="Bergstroem A."/>
            <person name="Cubillos F.A."/>
            <person name="Dafhnis-Calas F."/>
            <person name="Khoshraftar S."/>
            <person name="Malla S."/>
            <person name="Mehta N."/>
            <person name="Siow C.C."/>
            <person name="Warringer J."/>
            <person name="Moses A.M."/>
            <person name="Louis E.J."/>
            <person name="Nieduszynski C.A."/>
        </authorList>
    </citation>
    <scope>NUCLEOTIDE SEQUENCE [LARGE SCALE GENOMIC DNA]</scope>
    <source>
        <strain evidence="13">H-6 / AS 2.3317 / CBS 10644</strain>
    </source>
</reference>
<dbReference type="AlphaFoldDB" id="J8PYX1"/>
<accession>J8PYX1</accession>
<organism evidence="12 13">
    <name type="scientific">Saccharomyces arboricola (strain H-6 / AS 2.3317 / CBS 10644)</name>
    <name type="common">Yeast</name>
    <dbReference type="NCBI Taxonomy" id="1160507"/>
    <lineage>
        <taxon>Eukaryota</taxon>
        <taxon>Fungi</taxon>
        <taxon>Dikarya</taxon>
        <taxon>Ascomycota</taxon>
        <taxon>Saccharomycotina</taxon>
        <taxon>Saccharomycetes</taxon>
        <taxon>Saccharomycetales</taxon>
        <taxon>Saccharomycetaceae</taxon>
        <taxon>Saccharomyces</taxon>
    </lineage>
</organism>
<feature type="binding site" evidence="10">
    <location>
        <position position="133"/>
    </location>
    <ligand>
        <name>a ubiquinone</name>
        <dbReference type="ChEBI" id="CHEBI:16389"/>
        <note>ligand shared with IP/SDHB</note>
    </ligand>
</feature>
<comment type="subcellular location">
    <subcellularLocation>
        <location evidence="1 11">Mitochondrion inner membrane</location>
        <topology evidence="1 11">Multi-pass membrane protein</topology>
    </subcellularLocation>
</comment>
<dbReference type="PANTHER" id="PTHR13337:SF2">
    <property type="entry name" value="SUCCINATE DEHYDROGENASE [UBIQUINONE] CYTOCHROME B SMALL SUBUNIT, MITOCHONDRIAL"/>
    <property type="match status" value="1"/>
</dbReference>
<evidence type="ECO:0000256" key="1">
    <source>
        <dbReference type="ARBA" id="ARBA00004448"/>
    </source>
</evidence>
<protein>
    <recommendedName>
        <fullName evidence="11">Succinate dehydrogenase [ubiquinone] cytochrome b small subunit</fullName>
    </recommendedName>
</protein>
<evidence type="ECO:0000256" key="8">
    <source>
        <dbReference type="ARBA" id="ARBA00023128"/>
    </source>
</evidence>
<keyword evidence="6 11" id="KW-0809">Transit peptide</keyword>
<dbReference type="InterPro" id="IPR034804">
    <property type="entry name" value="SQR/QFR_C/D"/>
</dbReference>
<dbReference type="PANTHER" id="PTHR13337">
    <property type="entry name" value="SUCCINATE DEHYDROGENASE"/>
    <property type="match status" value="1"/>
</dbReference>
<keyword evidence="5 11" id="KW-0999">Mitochondrion inner membrane</keyword>
<evidence type="ECO:0000256" key="4">
    <source>
        <dbReference type="ARBA" id="ARBA00022692"/>
    </source>
</evidence>
<keyword evidence="13" id="KW-1185">Reference proteome</keyword>
<dbReference type="GO" id="GO:0042721">
    <property type="term" value="C:TIM22 mitochondrial import inner membrane insertion complex"/>
    <property type="evidence" value="ECO:0007669"/>
    <property type="project" value="TreeGrafter"/>
</dbReference>
<evidence type="ECO:0000256" key="3">
    <source>
        <dbReference type="ARBA" id="ARBA00022448"/>
    </source>
</evidence>
<keyword evidence="4" id="KW-0812">Transmembrane</keyword>
<dbReference type="EMBL" id="ALIE01000186">
    <property type="protein sequence ID" value="EJS41611.1"/>
    <property type="molecule type" value="Genomic_DNA"/>
</dbReference>
<evidence type="ECO:0000256" key="5">
    <source>
        <dbReference type="ARBA" id="ARBA00022792"/>
    </source>
</evidence>
<sequence length="192" mass="22075">MLFYHGLKPVLNASPIIRNPVRAALLGITVSTKMFFHSNNRVRVENKPNDTTNEAKKAPSSIQMFKPPEFSQYEGSYQSDYERIAKYSLIPLTIVPFYASFTGGVMNPLLDASLSSIFLLYLQYGFKSCIIDYIPKDKYPRWHKLAIYSLYGGSMLSLYGIYELETKDNGFVDLVKKLWNQNDDHLYIFGRN</sequence>
<keyword evidence="9 11" id="KW-0472">Membrane</keyword>
<evidence type="ECO:0000313" key="12">
    <source>
        <dbReference type="EMBL" id="EJS41611.1"/>
    </source>
</evidence>
<dbReference type="OrthoDB" id="18577at2759"/>
<name>J8PYX1_SACAR</name>
<gene>
    <name evidence="12" type="ORF">SU7_3375</name>
</gene>
<evidence type="ECO:0000256" key="2">
    <source>
        <dbReference type="ARBA" id="ARBA00007294"/>
    </source>
</evidence>
<dbReference type="Pfam" id="PF05328">
    <property type="entry name" value="CybS"/>
    <property type="match status" value="1"/>
</dbReference>
<dbReference type="InterPro" id="IPR007992">
    <property type="entry name" value="CybS"/>
</dbReference>
<evidence type="ECO:0000256" key="7">
    <source>
        <dbReference type="ARBA" id="ARBA00022989"/>
    </source>
</evidence>
<comment type="caution">
    <text evidence="12">The sequence shown here is derived from an EMBL/GenBank/DDBJ whole genome shotgun (WGS) entry which is preliminary data.</text>
</comment>
<dbReference type="Proteomes" id="UP000006968">
    <property type="component" value="Chromosome XV"/>
</dbReference>
<comment type="similarity">
    <text evidence="2 11">Belongs to the CybS family.</text>
</comment>
<keyword evidence="7" id="KW-1133">Transmembrane helix</keyword>
<evidence type="ECO:0000313" key="13">
    <source>
        <dbReference type="Proteomes" id="UP000006968"/>
    </source>
</evidence>
<keyword evidence="3" id="KW-0813">Transport</keyword>
<dbReference type="HOGENOM" id="CLU_096618_0_1_1"/>
<dbReference type="FunFam" id="1.20.1300.10:FF:000007">
    <property type="entry name" value="Succinate dehydrogenase [ubiquinone] cytochrome b small subunit"/>
    <property type="match status" value="1"/>
</dbReference>
<dbReference type="GO" id="GO:0008320">
    <property type="term" value="F:protein transmembrane transporter activity"/>
    <property type="evidence" value="ECO:0007669"/>
    <property type="project" value="TreeGrafter"/>
</dbReference>
<evidence type="ECO:0000256" key="9">
    <source>
        <dbReference type="ARBA" id="ARBA00023136"/>
    </source>
</evidence>
<keyword evidence="8 11" id="KW-0496">Mitochondrion</keyword>
<evidence type="ECO:0000256" key="10">
    <source>
        <dbReference type="PIRSR" id="PIRSR607992-1"/>
    </source>
</evidence>
<evidence type="ECO:0000256" key="11">
    <source>
        <dbReference type="RuleBase" id="RU364031"/>
    </source>
</evidence>
<dbReference type="CDD" id="cd03496">
    <property type="entry name" value="SQR_TypeC_CybS"/>
    <property type="match status" value="1"/>
</dbReference>
<proteinExistence type="inferred from homology"/>
<evidence type="ECO:0000256" key="6">
    <source>
        <dbReference type="ARBA" id="ARBA00022946"/>
    </source>
</evidence>
<dbReference type="GO" id="GO:0045039">
    <property type="term" value="P:protein insertion into mitochondrial inner membrane"/>
    <property type="evidence" value="ECO:0007669"/>
    <property type="project" value="TreeGrafter"/>
</dbReference>